<dbReference type="EMBL" id="CP036432">
    <property type="protein sequence ID" value="QDV87147.1"/>
    <property type="molecule type" value="Genomic_DNA"/>
</dbReference>
<feature type="transmembrane region" description="Helical" evidence="1">
    <location>
        <begin position="54"/>
        <end position="76"/>
    </location>
</feature>
<reference evidence="2 3" key="1">
    <citation type="submission" date="2019-02" db="EMBL/GenBank/DDBJ databases">
        <title>Deep-cultivation of Planctomycetes and their phenomic and genomic characterization uncovers novel biology.</title>
        <authorList>
            <person name="Wiegand S."/>
            <person name="Jogler M."/>
            <person name="Boedeker C."/>
            <person name="Pinto D."/>
            <person name="Vollmers J."/>
            <person name="Rivas-Marin E."/>
            <person name="Kohn T."/>
            <person name="Peeters S.H."/>
            <person name="Heuer A."/>
            <person name="Rast P."/>
            <person name="Oberbeckmann S."/>
            <person name="Bunk B."/>
            <person name="Jeske O."/>
            <person name="Meyerdierks A."/>
            <person name="Storesund J.E."/>
            <person name="Kallscheuer N."/>
            <person name="Luecker S."/>
            <person name="Lage O.M."/>
            <person name="Pohl T."/>
            <person name="Merkel B.J."/>
            <person name="Hornburger P."/>
            <person name="Mueller R.-W."/>
            <person name="Bruemmer F."/>
            <person name="Labrenz M."/>
            <person name="Spormann A.M."/>
            <person name="Op den Camp H."/>
            <person name="Overmann J."/>
            <person name="Amann R."/>
            <person name="Jetten M.S.M."/>
            <person name="Mascher T."/>
            <person name="Medema M.H."/>
            <person name="Devos D.P."/>
            <person name="Kaster A.-K."/>
            <person name="Ovreas L."/>
            <person name="Rohde M."/>
            <person name="Galperin M.Y."/>
            <person name="Jogler C."/>
        </authorList>
    </citation>
    <scope>NUCLEOTIDE SEQUENCE [LARGE SCALE GENOMIC DNA]</scope>
    <source>
        <strain evidence="2 3">TBK1r</strain>
    </source>
</reference>
<feature type="transmembrane region" description="Helical" evidence="1">
    <location>
        <begin position="171"/>
        <end position="195"/>
    </location>
</feature>
<gene>
    <name evidence="2" type="ORF">TBK1r_61750</name>
</gene>
<evidence type="ECO:0000256" key="1">
    <source>
        <dbReference type="SAM" id="Phobius"/>
    </source>
</evidence>
<evidence type="ECO:0000313" key="2">
    <source>
        <dbReference type="EMBL" id="QDV87147.1"/>
    </source>
</evidence>
<feature type="transmembrane region" description="Helical" evidence="1">
    <location>
        <begin position="237"/>
        <end position="255"/>
    </location>
</feature>
<feature type="transmembrane region" description="Helical" evidence="1">
    <location>
        <begin position="129"/>
        <end position="159"/>
    </location>
</feature>
<keyword evidence="3" id="KW-1185">Reference proteome</keyword>
<organism evidence="2 3">
    <name type="scientific">Stieleria magnilauensis</name>
    <dbReference type="NCBI Taxonomy" id="2527963"/>
    <lineage>
        <taxon>Bacteria</taxon>
        <taxon>Pseudomonadati</taxon>
        <taxon>Planctomycetota</taxon>
        <taxon>Planctomycetia</taxon>
        <taxon>Pirellulales</taxon>
        <taxon>Pirellulaceae</taxon>
        <taxon>Stieleria</taxon>
    </lineage>
</organism>
<protein>
    <submittedName>
        <fullName evidence="2">Uncharacterized protein</fullName>
    </submittedName>
</protein>
<feature type="transmembrane region" description="Helical" evidence="1">
    <location>
        <begin position="328"/>
        <end position="351"/>
    </location>
</feature>
<proteinExistence type="predicted"/>
<name>A0ABX5XZM8_9BACT</name>
<feature type="transmembrane region" description="Helical" evidence="1">
    <location>
        <begin position="20"/>
        <end position="42"/>
    </location>
</feature>
<dbReference type="RefSeq" id="WP_145218664.1">
    <property type="nucleotide sequence ID" value="NZ_CP036432.1"/>
</dbReference>
<feature type="transmembrane region" description="Helical" evidence="1">
    <location>
        <begin position="207"/>
        <end position="225"/>
    </location>
</feature>
<dbReference type="Proteomes" id="UP000318081">
    <property type="component" value="Chromosome"/>
</dbReference>
<keyword evidence="1" id="KW-1133">Transmembrane helix</keyword>
<sequence length="369" mass="41678">MLQKANSAAAPAKALISPRIDAICGGGLSLVIALVVIAYGSISSSGMDNMLIAVNAYLFSDLLINGPHFMASYRVLYSRRKNFRLHPMVTIGAPLLALAFLVYIAVWSLQEGSSSVEQMQGRRPTGMIVLGWLAPVLLGWHYVGQSWGATACFAHLAGFKMTARDRRLIRCGFYALFVYHVTWGVESMGLLTSWFPQQRAGEFLMESLMQICRVVVLVCFLLGLWGFRLMSVEQGRAVPATVWLPWVATFSWYVMVDIYPQSFFLLQIFHAVQYLMFPARVEMNARGNTRRMKLHMLIYYAALVMIGFVVFEWTQILGWTMSTVSVPFLFLGTATMMIVNVHHYFIDAVIWKIRDPEIRRSVFGHLETS</sequence>
<feature type="transmembrane region" description="Helical" evidence="1">
    <location>
        <begin position="88"/>
        <end position="109"/>
    </location>
</feature>
<accession>A0ABX5XZM8</accession>
<feature type="transmembrane region" description="Helical" evidence="1">
    <location>
        <begin position="261"/>
        <end position="277"/>
    </location>
</feature>
<feature type="transmembrane region" description="Helical" evidence="1">
    <location>
        <begin position="297"/>
        <end position="316"/>
    </location>
</feature>
<keyword evidence="1" id="KW-0472">Membrane</keyword>
<keyword evidence="1" id="KW-0812">Transmembrane</keyword>
<evidence type="ECO:0000313" key="3">
    <source>
        <dbReference type="Proteomes" id="UP000318081"/>
    </source>
</evidence>